<dbReference type="SUPFAM" id="SSF51735">
    <property type="entry name" value="NAD(P)-binding Rossmann-fold domains"/>
    <property type="match status" value="1"/>
</dbReference>
<evidence type="ECO:0000313" key="3">
    <source>
        <dbReference type="Proteomes" id="UP000278143"/>
    </source>
</evidence>
<accession>A0A4V1J1P7</accession>
<dbReference type="CDD" id="cd02315">
    <property type="entry name" value="ScASADH_like_N"/>
    <property type="match status" value="1"/>
</dbReference>
<keyword evidence="3" id="KW-1185">Reference proteome</keyword>
<dbReference type="SMART" id="SM00859">
    <property type="entry name" value="Semialdhyde_dh"/>
    <property type="match status" value="1"/>
</dbReference>
<dbReference type="Gene3D" id="3.40.50.720">
    <property type="entry name" value="NAD(P)-binding Rossmann-like Domain"/>
    <property type="match status" value="1"/>
</dbReference>
<proteinExistence type="predicted"/>
<dbReference type="InterPro" id="IPR000534">
    <property type="entry name" value="Semialdehyde_DH_NAD-bd"/>
</dbReference>
<dbReference type="GO" id="GO:0004073">
    <property type="term" value="F:aspartate-semialdehyde dehydrogenase activity"/>
    <property type="evidence" value="ECO:0007669"/>
    <property type="project" value="TreeGrafter"/>
</dbReference>
<gene>
    <name evidence="2" type="ORF">SYNPS1DRAFT_28481</name>
</gene>
<dbReference type="GO" id="GO:0009088">
    <property type="term" value="P:threonine biosynthetic process"/>
    <property type="evidence" value="ECO:0007669"/>
    <property type="project" value="TreeGrafter"/>
</dbReference>
<dbReference type="GO" id="GO:0009086">
    <property type="term" value="P:methionine biosynthetic process"/>
    <property type="evidence" value="ECO:0007669"/>
    <property type="project" value="TreeGrafter"/>
</dbReference>
<dbReference type="PANTHER" id="PTHR46718:SF1">
    <property type="entry name" value="ASPARTATE-SEMIALDEHYDE DEHYDROGENASE"/>
    <property type="match status" value="1"/>
</dbReference>
<name>A0A4V1J1P7_9FUNG</name>
<evidence type="ECO:0000259" key="1">
    <source>
        <dbReference type="SMART" id="SM00859"/>
    </source>
</evidence>
<protein>
    <recommendedName>
        <fullName evidence="1">Semialdehyde dehydrogenase NAD-binding domain-containing protein</fullName>
    </recommendedName>
</protein>
<dbReference type="AlphaFoldDB" id="A0A4V1J1P7"/>
<dbReference type="OrthoDB" id="1894490at2759"/>
<dbReference type="GO" id="GO:0051287">
    <property type="term" value="F:NAD binding"/>
    <property type="evidence" value="ECO:0007669"/>
    <property type="project" value="InterPro"/>
</dbReference>
<dbReference type="EMBL" id="KZ989614">
    <property type="protein sequence ID" value="RKP25799.1"/>
    <property type="molecule type" value="Genomic_DNA"/>
</dbReference>
<dbReference type="Proteomes" id="UP000278143">
    <property type="component" value="Unassembled WGS sequence"/>
</dbReference>
<sequence>MTSNLPIDSAHAPLRAGVLGATGAVGQRFIALLADHPGFCIQRLGASVRSAGRAYGDVVVWRMSTPLPEHVAGMVVTECVPEAFDDCDVIFSGLDAAVAGDIEHRL</sequence>
<reference evidence="3" key="1">
    <citation type="journal article" date="2018" name="Nat. Microbiol.">
        <title>Leveraging single-cell genomics to expand the fungal tree of life.</title>
        <authorList>
            <person name="Ahrendt S.R."/>
            <person name="Quandt C.A."/>
            <person name="Ciobanu D."/>
            <person name="Clum A."/>
            <person name="Salamov A."/>
            <person name="Andreopoulos B."/>
            <person name="Cheng J.F."/>
            <person name="Woyke T."/>
            <person name="Pelin A."/>
            <person name="Henrissat B."/>
            <person name="Reynolds N.K."/>
            <person name="Benny G.L."/>
            <person name="Smith M.E."/>
            <person name="James T.Y."/>
            <person name="Grigoriev I.V."/>
        </authorList>
    </citation>
    <scope>NUCLEOTIDE SEQUENCE [LARGE SCALE GENOMIC DNA]</scope>
    <source>
        <strain evidence="3">Benny S71-1</strain>
    </source>
</reference>
<dbReference type="InterPro" id="IPR036291">
    <property type="entry name" value="NAD(P)-bd_dom_sf"/>
</dbReference>
<dbReference type="Pfam" id="PF01118">
    <property type="entry name" value="Semialdhyde_dh"/>
    <property type="match status" value="1"/>
</dbReference>
<organism evidence="2 3">
    <name type="scientific">Syncephalis pseudoplumigaleata</name>
    <dbReference type="NCBI Taxonomy" id="1712513"/>
    <lineage>
        <taxon>Eukaryota</taxon>
        <taxon>Fungi</taxon>
        <taxon>Fungi incertae sedis</taxon>
        <taxon>Zoopagomycota</taxon>
        <taxon>Zoopagomycotina</taxon>
        <taxon>Zoopagomycetes</taxon>
        <taxon>Zoopagales</taxon>
        <taxon>Piptocephalidaceae</taxon>
        <taxon>Syncephalis</taxon>
    </lineage>
</organism>
<dbReference type="PANTHER" id="PTHR46718">
    <property type="entry name" value="ASPARTATE-SEMIALDEHYDE DEHYDROGENASE"/>
    <property type="match status" value="1"/>
</dbReference>
<dbReference type="InterPro" id="IPR051823">
    <property type="entry name" value="ASADH-related"/>
</dbReference>
<feature type="domain" description="Semialdehyde dehydrogenase NAD-binding" evidence="1">
    <location>
        <begin position="15"/>
        <end position="105"/>
    </location>
</feature>
<evidence type="ECO:0000313" key="2">
    <source>
        <dbReference type="EMBL" id="RKP25799.1"/>
    </source>
</evidence>